<dbReference type="PANTHER" id="PTHR47186:SF42">
    <property type="entry name" value="DISEASE RESISTANCE RPP13-LIKE PROTEIN 1"/>
    <property type="match status" value="1"/>
</dbReference>
<dbReference type="Proteomes" id="UP000030748">
    <property type="component" value="Unassembled WGS sequence"/>
</dbReference>
<gene>
    <name evidence="2" type="ORF">MIMGU_mgv1a018050mg</name>
</gene>
<evidence type="ECO:0000313" key="3">
    <source>
        <dbReference type="Proteomes" id="UP000030748"/>
    </source>
</evidence>
<dbReference type="InterPro" id="IPR032675">
    <property type="entry name" value="LRR_dom_sf"/>
</dbReference>
<dbReference type="PANTHER" id="PTHR47186">
    <property type="entry name" value="LEUCINE-RICH REPEAT-CONTAINING PROTEIN 57"/>
    <property type="match status" value="1"/>
</dbReference>
<evidence type="ECO:0000313" key="2">
    <source>
        <dbReference type="EMBL" id="EYU31005.1"/>
    </source>
</evidence>
<dbReference type="Gene3D" id="3.80.10.10">
    <property type="entry name" value="Ribonuclease Inhibitor"/>
    <property type="match status" value="1"/>
</dbReference>
<protein>
    <recommendedName>
        <fullName evidence="1">Disease resistance protein At4g27190-like leucine-rich repeats domain-containing protein</fullName>
    </recommendedName>
</protein>
<dbReference type="STRING" id="4155.A0A022QWW5"/>
<feature type="domain" description="Disease resistance protein At4g27190-like leucine-rich repeats" evidence="1">
    <location>
        <begin position="316"/>
        <end position="386"/>
    </location>
</feature>
<dbReference type="AlphaFoldDB" id="A0A022QWW5"/>
<proteinExistence type="predicted"/>
<reference evidence="2 3" key="1">
    <citation type="journal article" date="2013" name="Proc. Natl. Acad. Sci. U.S.A.">
        <title>Fine-scale variation in meiotic recombination in Mimulus inferred from population shotgun sequencing.</title>
        <authorList>
            <person name="Hellsten U."/>
            <person name="Wright K.M."/>
            <person name="Jenkins J."/>
            <person name="Shu S."/>
            <person name="Yuan Y."/>
            <person name="Wessler S.R."/>
            <person name="Schmutz J."/>
            <person name="Willis J.H."/>
            <person name="Rokhsar D.S."/>
        </authorList>
    </citation>
    <scope>NUCLEOTIDE SEQUENCE [LARGE SCALE GENOMIC DNA]</scope>
    <source>
        <strain evidence="3">cv. DUN x IM62</strain>
    </source>
</reference>
<feature type="non-terminal residue" evidence="2">
    <location>
        <position position="387"/>
    </location>
</feature>
<name>A0A022QWW5_ERYGU</name>
<dbReference type="Pfam" id="PF23247">
    <property type="entry name" value="LRR_RPS2"/>
    <property type="match status" value="1"/>
</dbReference>
<dbReference type="InterPro" id="IPR057135">
    <property type="entry name" value="At4g27190-like_LRR"/>
</dbReference>
<organism evidence="2 3">
    <name type="scientific">Erythranthe guttata</name>
    <name type="common">Yellow monkey flower</name>
    <name type="synonym">Mimulus guttatus</name>
    <dbReference type="NCBI Taxonomy" id="4155"/>
    <lineage>
        <taxon>Eukaryota</taxon>
        <taxon>Viridiplantae</taxon>
        <taxon>Streptophyta</taxon>
        <taxon>Embryophyta</taxon>
        <taxon>Tracheophyta</taxon>
        <taxon>Spermatophyta</taxon>
        <taxon>Magnoliopsida</taxon>
        <taxon>eudicotyledons</taxon>
        <taxon>Gunneridae</taxon>
        <taxon>Pentapetalae</taxon>
        <taxon>asterids</taxon>
        <taxon>lamiids</taxon>
        <taxon>Lamiales</taxon>
        <taxon>Phrymaceae</taxon>
        <taxon>Erythranthe</taxon>
    </lineage>
</organism>
<accession>A0A022QWW5</accession>
<evidence type="ECO:0000259" key="1">
    <source>
        <dbReference type="Pfam" id="PF23247"/>
    </source>
</evidence>
<dbReference type="EMBL" id="KI631018">
    <property type="protein sequence ID" value="EYU31005.1"/>
    <property type="molecule type" value="Genomic_DNA"/>
</dbReference>
<sequence length="387" mass="44315">MNLVTSTLPEESEYPNASGLFLQRNKQLSFIGSLFFNNMPELSFLDLSDTRIRILPCSLFRLPKFNVLLLRNCACMPEIPAKIGNLANLEVLDLGMKQYLIHVQMCRLVCLRHTKLSMYGTESEHSYVNLMSEEMVPDGILSEFKELECLSITVHINDMCWRKNAACIVKDLVNLESLSFLQFYFPRVARFQAFIRAKNSRTNGILRSFKSIVGFNVSRFINIVPSEVASLFDESMNCLRFVKVKDTPEKIKNVLAHAAIFYLDTHTDVERLSEFDYSNFRPIKLCLQLWVYSLSKLEYICEPLPLESPSTPPSCGSFWSLKSLTVSRCGGLKFILLESMFCELKSLEELVVECCAYVETTVKQDTTKKVIKKALCQLRKVELAYLT</sequence>
<keyword evidence="3" id="KW-1185">Reference proteome</keyword>
<dbReference type="SUPFAM" id="SSF52058">
    <property type="entry name" value="L domain-like"/>
    <property type="match status" value="1"/>
</dbReference>